<evidence type="ECO:0000256" key="7">
    <source>
        <dbReference type="PIRSR" id="PIRSR602386-1"/>
    </source>
</evidence>
<keyword evidence="6 7" id="KW-0186">Copper</keyword>
<dbReference type="GO" id="GO:0042597">
    <property type="term" value="C:periplasmic space"/>
    <property type="evidence" value="ECO:0007669"/>
    <property type="project" value="UniProtKB-SubCell"/>
</dbReference>
<dbReference type="InterPro" id="IPR008972">
    <property type="entry name" value="Cupredoxin"/>
</dbReference>
<dbReference type="InterPro" id="IPR052721">
    <property type="entry name" value="ET_Amicyanin"/>
</dbReference>
<evidence type="ECO:0000256" key="2">
    <source>
        <dbReference type="ARBA" id="ARBA00022448"/>
    </source>
</evidence>
<dbReference type="InterPro" id="IPR000923">
    <property type="entry name" value="BlueCu_1"/>
</dbReference>
<accession>A0A2H5Y3E3</accession>
<evidence type="ECO:0000313" key="9">
    <source>
        <dbReference type="EMBL" id="GBD07970.1"/>
    </source>
</evidence>
<feature type="binding site" evidence="7">
    <location>
        <position position="64"/>
    </location>
    <ligand>
        <name>Cu cation</name>
        <dbReference type="ChEBI" id="CHEBI:23378"/>
    </ligand>
</feature>
<comment type="caution">
    <text evidence="9">The sequence shown here is derived from an EMBL/GenBank/DDBJ whole genome shotgun (WGS) entry which is preliminary data.</text>
</comment>
<feature type="binding site" evidence="7">
    <location>
        <position position="106"/>
    </location>
    <ligand>
        <name>Cu cation</name>
        <dbReference type="ChEBI" id="CHEBI:23378"/>
    </ligand>
</feature>
<comment type="cofactor">
    <cofactor evidence="7">
        <name>Cu cation</name>
        <dbReference type="ChEBI" id="CHEBI:23378"/>
    </cofactor>
    <text evidence="7">Binds 1 copper ion per subunit.</text>
</comment>
<dbReference type="PROSITE" id="PS51257">
    <property type="entry name" value="PROKAR_LIPOPROTEIN"/>
    <property type="match status" value="1"/>
</dbReference>
<keyword evidence="3 7" id="KW-0479">Metal-binding</keyword>
<gene>
    <name evidence="9" type="primary">mauC</name>
    <name evidence="9" type="ORF">HRbin22_00196</name>
</gene>
<comment type="subcellular location">
    <subcellularLocation>
        <location evidence="1">Periplasm</location>
    </subcellularLocation>
</comment>
<keyword evidence="4" id="KW-0574">Periplasm</keyword>
<evidence type="ECO:0000256" key="6">
    <source>
        <dbReference type="ARBA" id="ARBA00023008"/>
    </source>
</evidence>
<reference evidence="10" key="1">
    <citation type="submission" date="2017-09" db="EMBL/GenBank/DDBJ databases">
        <title>Metaegenomics of thermophilic ammonia-oxidizing enrichment culture.</title>
        <authorList>
            <person name="Kato S."/>
            <person name="Suzuki K."/>
        </authorList>
    </citation>
    <scope>NUCLEOTIDE SEQUENCE [LARGE SCALE GENOMIC DNA]</scope>
</reference>
<keyword evidence="2" id="KW-0813">Transport</keyword>
<evidence type="ECO:0000256" key="5">
    <source>
        <dbReference type="ARBA" id="ARBA00022982"/>
    </source>
</evidence>
<dbReference type="InterPro" id="IPR002386">
    <property type="entry name" value="Amicyanin/Pseudoazurin"/>
</dbReference>
<dbReference type="PANTHER" id="PTHR36507:SF1">
    <property type="entry name" value="BLL1555 PROTEIN"/>
    <property type="match status" value="1"/>
</dbReference>
<dbReference type="Gene3D" id="2.60.40.420">
    <property type="entry name" value="Cupredoxins - blue copper proteins"/>
    <property type="match status" value="1"/>
</dbReference>
<organism evidence="9 10">
    <name type="scientific">Candidatus Thermoflexus japonica</name>
    <dbReference type="NCBI Taxonomy" id="2035417"/>
    <lineage>
        <taxon>Bacteria</taxon>
        <taxon>Bacillati</taxon>
        <taxon>Chloroflexota</taxon>
        <taxon>Thermoflexia</taxon>
        <taxon>Thermoflexales</taxon>
        <taxon>Thermoflexaceae</taxon>
        <taxon>Thermoflexus</taxon>
    </lineage>
</organism>
<evidence type="ECO:0000256" key="4">
    <source>
        <dbReference type="ARBA" id="ARBA00022764"/>
    </source>
</evidence>
<dbReference type="Proteomes" id="UP000236642">
    <property type="component" value="Unassembled WGS sequence"/>
</dbReference>
<dbReference type="GO" id="GO:0005507">
    <property type="term" value="F:copper ion binding"/>
    <property type="evidence" value="ECO:0007669"/>
    <property type="project" value="InterPro"/>
</dbReference>
<dbReference type="PANTHER" id="PTHR36507">
    <property type="entry name" value="BLL1555 PROTEIN"/>
    <property type="match status" value="1"/>
</dbReference>
<dbReference type="PRINTS" id="PR00155">
    <property type="entry name" value="AMICYANIN"/>
</dbReference>
<dbReference type="SUPFAM" id="SSF49503">
    <property type="entry name" value="Cupredoxins"/>
    <property type="match status" value="1"/>
</dbReference>
<feature type="binding site" evidence="7">
    <location>
        <position position="99"/>
    </location>
    <ligand>
        <name>Cu cation</name>
        <dbReference type="ChEBI" id="CHEBI:23378"/>
    </ligand>
</feature>
<protein>
    <submittedName>
        <fullName evidence="9">Amicyanin</fullName>
    </submittedName>
</protein>
<feature type="binding site" evidence="7">
    <location>
        <position position="102"/>
    </location>
    <ligand>
        <name>Cu cation</name>
        <dbReference type="ChEBI" id="CHEBI:23378"/>
    </ligand>
</feature>
<evidence type="ECO:0000313" key="10">
    <source>
        <dbReference type="Proteomes" id="UP000236642"/>
    </source>
</evidence>
<evidence type="ECO:0000259" key="8">
    <source>
        <dbReference type="Pfam" id="PF00127"/>
    </source>
</evidence>
<feature type="domain" description="Blue (type 1) copper" evidence="8">
    <location>
        <begin position="39"/>
        <end position="112"/>
    </location>
</feature>
<keyword evidence="5" id="KW-0249">Electron transport</keyword>
<dbReference type="AlphaFoldDB" id="A0A2H5Y3E3"/>
<evidence type="ECO:0000256" key="3">
    <source>
        <dbReference type="ARBA" id="ARBA00022723"/>
    </source>
</evidence>
<proteinExistence type="predicted"/>
<dbReference type="GO" id="GO:0009055">
    <property type="term" value="F:electron transfer activity"/>
    <property type="evidence" value="ECO:0007669"/>
    <property type="project" value="InterPro"/>
</dbReference>
<evidence type="ECO:0000256" key="1">
    <source>
        <dbReference type="ARBA" id="ARBA00004418"/>
    </source>
</evidence>
<dbReference type="Pfam" id="PF00127">
    <property type="entry name" value="Copper-bind"/>
    <property type="match status" value="1"/>
</dbReference>
<dbReference type="EMBL" id="BEHY01000002">
    <property type="protein sequence ID" value="GBD07970.1"/>
    <property type="molecule type" value="Genomic_DNA"/>
</dbReference>
<name>A0A2H5Y3E3_9CHLR</name>
<sequence>MQRWIVMLALVGWIGAGCMPSSPEVPQAAGPVIRMPKSYRFDPPTLQVKVGTTVTWINEDNFTHNVHFLSGAGWQSPPLRPGQQTSFTFTKPGEYRYQCDFHAQMMNGVIIVTP</sequence>